<organism evidence="1 2">
    <name type="scientific">Senna tora</name>
    <dbReference type="NCBI Taxonomy" id="362788"/>
    <lineage>
        <taxon>Eukaryota</taxon>
        <taxon>Viridiplantae</taxon>
        <taxon>Streptophyta</taxon>
        <taxon>Embryophyta</taxon>
        <taxon>Tracheophyta</taxon>
        <taxon>Spermatophyta</taxon>
        <taxon>Magnoliopsida</taxon>
        <taxon>eudicotyledons</taxon>
        <taxon>Gunneridae</taxon>
        <taxon>Pentapetalae</taxon>
        <taxon>rosids</taxon>
        <taxon>fabids</taxon>
        <taxon>Fabales</taxon>
        <taxon>Fabaceae</taxon>
        <taxon>Caesalpinioideae</taxon>
        <taxon>Cassia clade</taxon>
        <taxon>Senna</taxon>
    </lineage>
</organism>
<dbReference type="OrthoDB" id="1896025at2759"/>
<sequence>MRKPTMSDNFWSSSTCDLDNSTIQSQRSISSVSTLNQLFYDSSEASTAGTHPEFINQGKFYVSLFFSVFFTRKRAGFNGLEIADLRSKINKNETQS</sequence>
<accession>A0A834W7R9</accession>
<evidence type="ECO:0000313" key="2">
    <source>
        <dbReference type="Proteomes" id="UP000634136"/>
    </source>
</evidence>
<name>A0A834W7R9_9FABA</name>
<dbReference type="PANTHER" id="PTHR33373:SF13">
    <property type="entry name" value="DUF4050 DOMAIN-CONTAINING PROTEIN"/>
    <property type="match status" value="1"/>
</dbReference>
<dbReference type="PANTHER" id="PTHR33373">
    <property type="entry name" value="OS07G0479600 PROTEIN"/>
    <property type="match status" value="1"/>
</dbReference>
<evidence type="ECO:0000313" key="1">
    <source>
        <dbReference type="EMBL" id="KAF7812272.1"/>
    </source>
</evidence>
<protein>
    <submittedName>
        <fullName evidence="1">DUF4050 family protein</fullName>
    </submittedName>
</protein>
<reference evidence="1" key="1">
    <citation type="submission" date="2020-09" db="EMBL/GenBank/DDBJ databases">
        <title>Genome-Enabled Discovery of Anthraquinone Biosynthesis in Senna tora.</title>
        <authorList>
            <person name="Kang S.-H."/>
            <person name="Pandey R.P."/>
            <person name="Lee C.-M."/>
            <person name="Sim J.-S."/>
            <person name="Jeong J.-T."/>
            <person name="Choi B.-S."/>
            <person name="Jung M."/>
            <person name="Ginzburg D."/>
            <person name="Zhao K."/>
            <person name="Won S.Y."/>
            <person name="Oh T.-J."/>
            <person name="Yu Y."/>
            <person name="Kim N.-H."/>
            <person name="Lee O.R."/>
            <person name="Lee T.-H."/>
            <person name="Bashyal P."/>
            <person name="Kim T.-S."/>
            <person name="Lee W.-H."/>
            <person name="Kawkins C."/>
            <person name="Kim C.-K."/>
            <person name="Kim J.S."/>
            <person name="Ahn B.O."/>
            <person name="Rhee S.Y."/>
            <person name="Sohng J.K."/>
        </authorList>
    </citation>
    <scope>NUCLEOTIDE SEQUENCE</scope>
    <source>
        <tissue evidence="1">Leaf</tissue>
    </source>
</reference>
<dbReference type="AlphaFoldDB" id="A0A834W7R9"/>
<comment type="caution">
    <text evidence="1">The sequence shown here is derived from an EMBL/GenBank/DDBJ whole genome shotgun (WGS) entry which is preliminary data.</text>
</comment>
<proteinExistence type="predicted"/>
<keyword evidence="2" id="KW-1185">Reference proteome</keyword>
<dbReference type="EMBL" id="JAAIUW010000010">
    <property type="protein sequence ID" value="KAF7812272.1"/>
    <property type="molecule type" value="Genomic_DNA"/>
</dbReference>
<gene>
    <name evidence="1" type="ORF">G2W53_033248</name>
</gene>
<dbReference type="Proteomes" id="UP000634136">
    <property type="component" value="Unassembled WGS sequence"/>
</dbReference>